<keyword evidence="6 9" id="KW-0687">Ribonucleoprotein</keyword>
<evidence type="ECO:0000256" key="5">
    <source>
        <dbReference type="ARBA" id="ARBA00022980"/>
    </source>
</evidence>
<evidence type="ECO:0000256" key="9">
    <source>
        <dbReference type="HAMAP-Rule" id="MF_00537"/>
    </source>
</evidence>
<dbReference type="GO" id="GO:0003735">
    <property type="term" value="F:structural constituent of ribosome"/>
    <property type="evidence" value="ECO:0007669"/>
    <property type="project" value="InterPro"/>
</dbReference>
<dbReference type="Pfam" id="PF00253">
    <property type="entry name" value="Ribosomal_S14"/>
    <property type="match status" value="1"/>
</dbReference>
<dbReference type="Proteomes" id="UP000655366">
    <property type="component" value="Unassembled WGS sequence"/>
</dbReference>
<comment type="function">
    <text evidence="1 9">Binds 16S rRNA, required for the assembly of 30S particles and may also be responsible for determining the conformation of the 16S rRNA at the A site.</text>
</comment>
<evidence type="ECO:0000256" key="4">
    <source>
        <dbReference type="ARBA" id="ARBA00022884"/>
    </source>
</evidence>
<dbReference type="InterPro" id="IPR023036">
    <property type="entry name" value="Ribosomal_uS14_bac/plastid"/>
</dbReference>
<keyword evidence="4 9" id="KW-0694">RNA-binding</keyword>
<keyword evidence="11" id="KW-1185">Reference proteome</keyword>
<proteinExistence type="inferred from homology"/>
<name>A0A931CMA8_9MICC</name>
<accession>A0A931CMA8</accession>
<dbReference type="GO" id="GO:0019843">
    <property type="term" value="F:rRNA binding"/>
    <property type="evidence" value="ECO:0007669"/>
    <property type="project" value="UniProtKB-UniRule"/>
</dbReference>
<evidence type="ECO:0000256" key="3">
    <source>
        <dbReference type="ARBA" id="ARBA00022730"/>
    </source>
</evidence>
<keyword evidence="3 9" id="KW-0699">rRNA-binding</keyword>
<comment type="subunit">
    <text evidence="8 9">Part of the 30S ribosomal subunit. Contacts proteins S3 and S10.</text>
</comment>
<dbReference type="Gene3D" id="1.10.287.1480">
    <property type="match status" value="1"/>
</dbReference>
<dbReference type="PANTHER" id="PTHR19836:SF23">
    <property type="entry name" value="SMALL RIBOSOMAL SUBUNIT PROTEIN US14A"/>
    <property type="match status" value="1"/>
</dbReference>
<evidence type="ECO:0000256" key="6">
    <source>
        <dbReference type="ARBA" id="ARBA00023274"/>
    </source>
</evidence>
<dbReference type="RefSeq" id="WP_196397817.1">
    <property type="nucleotide sequence ID" value="NZ_JADNYM010000022.1"/>
</dbReference>
<evidence type="ECO:0000256" key="8">
    <source>
        <dbReference type="ARBA" id="ARBA00047110"/>
    </source>
</evidence>
<dbReference type="HAMAP" id="MF_00537">
    <property type="entry name" value="Ribosomal_uS14_1"/>
    <property type="match status" value="1"/>
</dbReference>
<evidence type="ECO:0000256" key="2">
    <source>
        <dbReference type="ARBA" id="ARBA00009083"/>
    </source>
</evidence>
<protein>
    <recommendedName>
        <fullName evidence="7 9">Small ribosomal subunit protein uS14</fullName>
    </recommendedName>
</protein>
<dbReference type="AlphaFoldDB" id="A0A931CMA8"/>
<evidence type="ECO:0000313" key="10">
    <source>
        <dbReference type="EMBL" id="MBG0740883.1"/>
    </source>
</evidence>
<dbReference type="PANTHER" id="PTHR19836">
    <property type="entry name" value="30S RIBOSOMAL PROTEIN S14"/>
    <property type="match status" value="1"/>
</dbReference>
<dbReference type="SUPFAM" id="SSF57716">
    <property type="entry name" value="Glucocorticoid receptor-like (DNA-binding domain)"/>
    <property type="match status" value="1"/>
</dbReference>
<sequence length="101" mass="11511">MAKKSMIAKNEQRKVIVERYAAKRLELKKTLVDANATDEAREAARLGLQKLPRNASPVRLRNRDAIDGRPRGTLQKFGISRVRFRDMAHRGELPGITKSSW</sequence>
<comment type="caution">
    <text evidence="10">The sequence shown here is derived from an EMBL/GenBank/DDBJ whole genome shotgun (WGS) entry which is preliminary data.</text>
</comment>
<dbReference type="FunFam" id="1.10.287.1480:FF:000001">
    <property type="entry name" value="30S ribosomal protein S14"/>
    <property type="match status" value="1"/>
</dbReference>
<dbReference type="NCBIfam" id="NF006477">
    <property type="entry name" value="PRK08881.1"/>
    <property type="match status" value="1"/>
</dbReference>
<evidence type="ECO:0000256" key="1">
    <source>
        <dbReference type="ARBA" id="ARBA00003686"/>
    </source>
</evidence>
<organism evidence="10 11">
    <name type="scientific">Arthrobacter terrae</name>
    <dbReference type="NCBI Taxonomy" id="2935737"/>
    <lineage>
        <taxon>Bacteria</taxon>
        <taxon>Bacillati</taxon>
        <taxon>Actinomycetota</taxon>
        <taxon>Actinomycetes</taxon>
        <taxon>Micrococcales</taxon>
        <taxon>Micrococcaceae</taxon>
        <taxon>Arthrobacter</taxon>
    </lineage>
</organism>
<dbReference type="InterPro" id="IPR001209">
    <property type="entry name" value="Ribosomal_uS14"/>
</dbReference>
<keyword evidence="5 9" id="KW-0689">Ribosomal protein</keyword>
<dbReference type="EMBL" id="JADNYM010000022">
    <property type="protein sequence ID" value="MBG0740883.1"/>
    <property type="molecule type" value="Genomic_DNA"/>
</dbReference>
<gene>
    <name evidence="9 10" type="primary">rpsN</name>
    <name evidence="10" type="ORF">IV500_16020</name>
</gene>
<reference evidence="10 11" key="1">
    <citation type="submission" date="2020-11" db="EMBL/GenBank/DDBJ databases">
        <title>Arthrobacter antarcticus sp. nov., isolated from Antarctic Soil.</title>
        <authorList>
            <person name="Li J."/>
        </authorList>
    </citation>
    <scope>NUCLEOTIDE SEQUENCE [LARGE SCALE GENOMIC DNA]</scope>
    <source>
        <strain evidence="10 11">Z1-20</strain>
    </source>
</reference>
<evidence type="ECO:0000256" key="7">
    <source>
        <dbReference type="ARBA" id="ARBA00035167"/>
    </source>
</evidence>
<dbReference type="GO" id="GO:0006412">
    <property type="term" value="P:translation"/>
    <property type="evidence" value="ECO:0007669"/>
    <property type="project" value="UniProtKB-UniRule"/>
</dbReference>
<evidence type="ECO:0000313" key="11">
    <source>
        <dbReference type="Proteomes" id="UP000655366"/>
    </source>
</evidence>
<comment type="similarity">
    <text evidence="2 9">Belongs to the universal ribosomal protein uS14 family.</text>
</comment>
<dbReference type="GO" id="GO:0005737">
    <property type="term" value="C:cytoplasm"/>
    <property type="evidence" value="ECO:0007669"/>
    <property type="project" value="UniProtKB-ARBA"/>
</dbReference>
<dbReference type="GO" id="GO:0015935">
    <property type="term" value="C:small ribosomal subunit"/>
    <property type="evidence" value="ECO:0007669"/>
    <property type="project" value="TreeGrafter"/>
</dbReference>